<feature type="compositionally biased region" description="Basic and acidic residues" evidence="5">
    <location>
        <begin position="271"/>
        <end position="281"/>
    </location>
</feature>
<feature type="region of interest" description="Disordered" evidence="5">
    <location>
        <begin position="242"/>
        <end position="498"/>
    </location>
</feature>
<evidence type="ECO:0000256" key="1">
    <source>
        <dbReference type="ARBA" id="ARBA00022664"/>
    </source>
</evidence>
<dbReference type="GO" id="GO:0003723">
    <property type="term" value="F:RNA binding"/>
    <property type="evidence" value="ECO:0007669"/>
    <property type="project" value="UniProtKB-UniRule"/>
</dbReference>
<feature type="compositionally biased region" description="Basic residues" evidence="5">
    <location>
        <begin position="418"/>
        <end position="442"/>
    </location>
</feature>
<dbReference type="AlphaFoldDB" id="A0AAW1NKW5"/>
<evidence type="ECO:0000313" key="7">
    <source>
        <dbReference type="EMBL" id="KAK9787876.1"/>
    </source>
</evidence>
<organism evidence="7 8">
    <name type="scientific">Symbiochloris irregularis</name>
    <dbReference type="NCBI Taxonomy" id="706552"/>
    <lineage>
        <taxon>Eukaryota</taxon>
        <taxon>Viridiplantae</taxon>
        <taxon>Chlorophyta</taxon>
        <taxon>core chlorophytes</taxon>
        <taxon>Trebouxiophyceae</taxon>
        <taxon>Trebouxiales</taxon>
        <taxon>Trebouxiaceae</taxon>
        <taxon>Symbiochloris</taxon>
    </lineage>
</organism>
<comment type="caution">
    <text evidence="7">The sequence shown here is derived from an EMBL/GenBank/DDBJ whole genome shotgun (WGS) entry which is preliminary data.</text>
</comment>
<proteinExistence type="predicted"/>
<dbReference type="PROSITE" id="PS50102">
    <property type="entry name" value="RRM"/>
    <property type="match status" value="2"/>
</dbReference>
<feature type="compositionally biased region" description="Polar residues" evidence="5">
    <location>
        <begin position="38"/>
        <end position="47"/>
    </location>
</feature>
<feature type="compositionally biased region" description="Low complexity" evidence="5">
    <location>
        <begin position="585"/>
        <end position="604"/>
    </location>
</feature>
<evidence type="ECO:0000256" key="5">
    <source>
        <dbReference type="SAM" id="MobiDB-lite"/>
    </source>
</evidence>
<feature type="domain" description="RRM" evidence="6">
    <location>
        <begin position="808"/>
        <end position="892"/>
    </location>
</feature>
<feature type="compositionally biased region" description="Low complexity" evidence="5">
    <location>
        <begin position="765"/>
        <end position="774"/>
    </location>
</feature>
<dbReference type="EMBL" id="JALJOQ010000238">
    <property type="protein sequence ID" value="KAK9787876.1"/>
    <property type="molecule type" value="Genomic_DNA"/>
</dbReference>
<feature type="compositionally biased region" description="Low complexity" evidence="5">
    <location>
        <begin position="244"/>
        <end position="262"/>
    </location>
</feature>
<reference evidence="7 8" key="1">
    <citation type="journal article" date="2024" name="Nat. Commun.">
        <title>Phylogenomics reveals the evolutionary origins of lichenization in chlorophyte algae.</title>
        <authorList>
            <person name="Puginier C."/>
            <person name="Libourel C."/>
            <person name="Otte J."/>
            <person name="Skaloud P."/>
            <person name="Haon M."/>
            <person name="Grisel S."/>
            <person name="Petersen M."/>
            <person name="Berrin J.G."/>
            <person name="Delaux P.M."/>
            <person name="Dal Grande F."/>
            <person name="Keller J."/>
        </authorList>
    </citation>
    <scope>NUCLEOTIDE SEQUENCE [LARGE SCALE GENOMIC DNA]</scope>
    <source>
        <strain evidence="7 8">SAG 2036</strain>
    </source>
</reference>
<feature type="compositionally biased region" description="Low complexity" evidence="5">
    <location>
        <begin position="318"/>
        <end position="331"/>
    </location>
</feature>
<feature type="region of interest" description="Disordered" evidence="5">
    <location>
        <begin position="1"/>
        <end position="47"/>
    </location>
</feature>
<evidence type="ECO:0000256" key="2">
    <source>
        <dbReference type="ARBA" id="ARBA00022884"/>
    </source>
</evidence>
<dbReference type="Proteomes" id="UP001465755">
    <property type="component" value="Unassembled WGS sequence"/>
</dbReference>
<feature type="compositionally biased region" description="Basic residues" evidence="5">
    <location>
        <begin position="664"/>
        <end position="673"/>
    </location>
</feature>
<feature type="compositionally biased region" description="Low complexity" evidence="5">
    <location>
        <begin position="109"/>
        <end position="133"/>
    </location>
</feature>
<feature type="compositionally biased region" description="Basic and acidic residues" evidence="5">
    <location>
        <begin position="193"/>
        <end position="220"/>
    </location>
</feature>
<gene>
    <name evidence="7" type="ORF">WJX73_005035</name>
</gene>
<dbReference type="InterPro" id="IPR035979">
    <property type="entry name" value="RBD_domain_sf"/>
</dbReference>
<dbReference type="Gene3D" id="3.30.70.330">
    <property type="match status" value="2"/>
</dbReference>
<name>A0AAW1NKW5_9CHLO</name>
<dbReference type="CDD" id="cd12230">
    <property type="entry name" value="RRM1_U2AF65"/>
    <property type="match status" value="1"/>
</dbReference>
<dbReference type="SUPFAM" id="SSF54928">
    <property type="entry name" value="RNA-binding domain, RBD"/>
    <property type="match status" value="1"/>
</dbReference>
<dbReference type="PANTHER" id="PTHR23139">
    <property type="entry name" value="RNA-BINDING PROTEIN"/>
    <property type="match status" value="1"/>
</dbReference>
<feature type="compositionally biased region" description="Low complexity" evidence="5">
    <location>
        <begin position="741"/>
        <end position="753"/>
    </location>
</feature>
<dbReference type="InterPro" id="IPR000504">
    <property type="entry name" value="RRM_dom"/>
</dbReference>
<evidence type="ECO:0000256" key="3">
    <source>
        <dbReference type="ARBA" id="ARBA00023187"/>
    </source>
</evidence>
<dbReference type="InterPro" id="IPR012677">
    <property type="entry name" value="Nucleotide-bd_a/b_plait_sf"/>
</dbReference>
<keyword evidence="8" id="KW-1185">Reference proteome</keyword>
<feature type="region of interest" description="Disordered" evidence="5">
    <location>
        <begin position="109"/>
        <end position="228"/>
    </location>
</feature>
<feature type="compositionally biased region" description="Basic residues" evidence="5">
    <location>
        <begin position="640"/>
        <end position="652"/>
    </location>
</feature>
<dbReference type="SMART" id="SM00360">
    <property type="entry name" value="RRM"/>
    <property type="match status" value="1"/>
</dbReference>
<keyword evidence="2 4" id="KW-0694">RNA-binding</keyword>
<feature type="compositionally biased region" description="Basic residues" evidence="5">
    <location>
        <begin position="605"/>
        <end position="614"/>
    </location>
</feature>
<dbReference type="GO" id="GO:0006397">
    <property type="term" value="P:mRNA processing"/>
    <property type="evidence" value="ECO:0007669"/>
    <property type="project" value="UniProtKB-KW"/>
</dbReference>
<feature type="region of interest" description="Disordered" evidence="5">
    <location>
        <begin position="515"/>
        <end position="774"/>
    </location>
</feature>
<feature type="compositionally biased region" description="Basic residues" evidence="5">
    <location>
        <begin position="728"/>
        <end position="740"/>
    </location>
</feature>
<protein>
    <recommendedName>
        <fullName evidence="6">RRM domain-containing protein</fullName>
    </recommendedName>
</protein>
<evidence type="ECO:0000313" key="8">
    <source>
        <dbReference type="Proteomes" id="UP001465755"/>
    </source>
</evidence>
<dbReference type="GO" id="GO:0008380">
    <property type="term" value="P:RNA splicing"/>
    <property type="evidence" value="ECO:0007669"/>
    <property type="project" value="UniProtKB-KW"/>
</dbReference>
<keyword evidence="1" id="KW-0507">mRNA processing</keyword>
<evidence type="ECO:0000259" key="6">
    <source>
        <dbReference type="PROSITE" id="PS50102"/>
    </source>
</evidence>
<evidence type="ECO:0000256" key="4">
    <source>
        <dbReference type="PROSITE-ProRule" id="PRU00176"/>
    </source>
</evidence>
<sequence>MEPSPPGDDEEHLTAPGEETEPEPPGSEQAPGTDASGEGQQAGLQQAVSGAEGYGYAYPGYGAGYTDPSYDYSAYYNAYYYPQGQSYDAQPPAAAGYYAGYEAYQQSYEQLPGPPATSEAPAAQAEAAVEAPALSTPLATPVPSSPSKAPDPPSEQPAPSTGQESFVMGVMAAAAMAAKPKDNGPTPEALAEIQRKLQEAHEQSERAAAEKEAEAKELAKKKGMPTLKGAKLAFVKPGLVAPQASAKGASGTPTGASAAAASHPPPVPRSVEPEPRTEAHRALIMQRLAAMEAIRSGKPAPAPDLRKRSPSPVRRPRSPSSQSAGSASPAGRWRREVAHQNASPSRSPSPAPARRIHSQRSGRRDSGVVQGIDRRHSHAHGNDVRSSEARPPSRRQGRRSQADYDSQEAEDVEEGRRERRHRSSKAKKPSKDKHSRKHRRHRQSDQEPEAVPAQGRRHARGARAPTDYEQYYDDQDQLAAAAAAEPDEQPPAVRPVPASAPVAPVQAVAAAPASVPAPATVASRTPGIKSPPRLAELRARAQGLAPPTTRAGSLPAQVKEAAAAALARRHVEVPAVQRTAPAPAPDSAAEALAPQTDVRPSSRGGRPRSASHRRPRDEYQEPADQGVAEDEVVSSEEGRRHRREHKKQRRDGRHRDGDRDRDRSRKQRKRRRPSVSLSPSPSPPAANGRPHSRTNGWTGDGGCRDKGDNDRRPGYFQHDDRQALPHSPRQRHSRGRRRGRSYSSGRSRSPAAHSRSRSHSRSPDAKAAAQAEADARAQKLAADVARAAAAAKLAADANNNLAATRPARKIYVGSLPVAASEAEITHFFNQVMAAAQATTPHMPGQPVVSCYINHDKRFAFVELRTVEEASNALALDGVGYRGETLRIRRPSDYNSMTMAHLGPTQPSATATAGLMSLGGLAAKPSLPGPPSTTEPQAAAAIPPPPPVPAKAEAEPGELREAAPAPPASASSVAVPANAPAAAAAAPAPGPPPAPAAPAGPSLVIRLANMVQRSELTDDEEYEDIRDDIYWEIQDKYGAITGIQVPRPGPTPEQDPAGVGLVFVAFQKPDSAAAALAGLHRRLFGENRVDAQAYDQKLFDAGFYQ</sequence>
<feature type="compositionally biased region" description="Basic and acidic residues" evidence="5">
    <location>
        <begin position="951"/>
        <end position="960"/>
    </location>
</feature>
<feature type="domain" description="RRM" evidence="6">
    <location>
        <begin position="1002"/>
        <end position="1095"/>
    </location>
</feature>
<accession>A0AAW1NKW5</accession>
<dbReference type="CDD" id="cd12232">
    <property type="entry name" value="RRM3_U2AF65"/>
    <property type="match status" value="1"/>
</dbReference>
<keyword evidence="3" id="KW-0508">mRNA splicing</keyword>
<feature type="compositionally biased region" description="Basic and acidic residues" evidence="5">
    <location>
        <begin position="702"/>
        <end position="723"/>
    </location>
</feature>
<feature type="region of interest" description="Disordered" evidence="5">
    <location>
        <begin position="920"/>
        <end position="971"/>
    </location>
</feature>
<feature type="compositionally biased region" description="Basic and acidic residues" evidence="5">
    <location>
        <begin position="653"/>
        <end position="663"/>
    </location>
</feature>